<dbReference type="Gene3D" id="3.10.450.160">
    <property type="entry name" value="inner membrane protein cigr"/>
    <property type="match status" value="1"/>
</dbReference>
<keyword evidence="4" id="KW-1185">Reference proteome</keyword>
<feature type="chain" id="PRO_5046930541" description="Integral membrane protein" evidence="2">
    <location>
        <begin position="27"/>
        <end position="169"/>
    </location>
</feature>
<feature type="signal peptide" evidence="2">
    <location>
        <begin position="1"/>
        <end position="26"/>
    </location>
</feature>
<evidence type="ECO:0000256" key="1">
    <source>
        <dbReference type="SAM" id="MobiDB-lite"/>
    </source>
</evidence>
<keyword evidence="2" id="KW-0732">Signal</keyword>
<evidence type="ECO:0000313" key="3">
    <source>
        <dbReference type="EMBL" id="GGB37705.1"/>
    </source>
</evidence>
<evidence type="ECO:0008006" key="5">
    <source>
        <dbReference type="Google" id="ProtNLM"/>
    </source>
</evidence>
<sequence length="169" mass="17871">MTDHRSRSFAAMIAAMAILAASAAVAQPPGHAKGGHGAGGPEQAAHGKDKAGRGSPDIKDHGHDRGGSYAPSSLITLNVITTDERRIIYDYINRHDPLFRPAPLPPGIARNYARGKPLPPGIAKKQLPGPLLGRLPQRDGYEWRQVGSDIVLLAAATGIIVDILDNVID</sequence>
<dbReference type="NCBIfam" id="NF040487">
    <property type="entry name" value="T3SS_CigR_fam"/>
    <property type="match status" value="1"/>
</dbReference>
<comment type="caution">
    <text evidence="3">The sequence shown here is derived from an EMBL/GenBank/DDBJ whole genome shotgun (WGS) entry which is preliminary data.</text>
</comment>
<dbReference type="Proteomes" id="UP000603352">
    <property type="component" value="Unassembled WGS sequence"/>
</dbReference>
<reference evidence="4" key="1">
    <citation type="journal article" date="2019" name="Int. J. Syst. Evol. Microbiol.">
        <title>The Global Catalogue of Microorganisms (GCM) 10K type strain sequencing project: providing services to taxonomists for standard genome sequencing and annotation.</title>
        <authorList>
            <consortium name="The Broad Institute Genomics Platform"/>
            <consortium name="The Broad Institute Genome Sequencing Center for Infectious Disease"/>
            <person name="Wu L."/>
            <person name="Ma J."/>
        </authorList>
    </citation>
    <scope>NUCLEOTIDE SEQUENCE [LARGE SCALE GENOMIC DNA]</scope>
    <source>
        <strain evidence="4">CGMCC 1.10188</strain>
    </source>
</reference>
<proteinExistence type="predicted"/>
<feature type="region of interest" description="Disordered" evidence="1">
    <location>
        <begin position="27"/>
        <end position="69"/>
    </location>
</feature>
<feature type="compositionally biased region" description="Basic and acidic residues" evidence="1">
    <location>
        <begin position="45"/>
        <end position="66"/>
    </location>
</feature>
<accession>A0ABQ1IFV0</accession>
<gene>
    <name evidence="3" type="ORF">GCM10011505_19020</name>
</gene>
<organism evidence="3 4">
    <name type="scientific">Tistrella bauzanensis</name>
    <dbReference type="NCBI Taxonomy" id="657419"/>
    <lineage>
        <taxon>Bacteria</taxon>
        <taxon>Pseudomonadati</taxon>
        <taxon>Pseudomonadota</taxon>
        <taxon>Alphaproteobacteria</taxon>
        <taxon>Geminicoccales</taxon>
        <taxon>Geminicoccaceae</taxon>
        <taxon>Tistrella</taxon>
    </lineage>
</organism>
<dbReference type="EMBL" id="BMDZ01000017">
    <property type="protein sequence ID" value="GGB37705.1"/>
    <property type="molecule type" value="Genomic_DNA"/>
</dbReference>
<evidence type="ECO:0000313" key="4">
    <source>
        <dbReference type="Proteomes" id="UP000603352"/>
    </source>
</evidence>
<name>A0ABQ1IFV0_9PROT</name>
<evidence type="ECO:0000256" key="2">
    <source>
        <dbReference type="SAM" id="SignalP"/>
    </source>
</evidence>
<protein>
    <recommendedName>
        <fullName evidence="5">Integral membrane protein</fullName>
    </recommendedName>
</protein>